<dbReference type="Gene3D" id="2.40.50.140">
    <property type="entry name" value="Nucleic acid-binding proteins"/>
    <property type="match status" value="1"/>
</dbReference>
<reference evidence="6" key="1">
    <citation type="journal article" date="2020" name="Microb. Genom.">
        <title>Genetic diversity of clinical and environmental Mucorales isolates obtained from an investigation of mucormycosis cases among solid organ transplant recipients.</title>
        <authorList>
            <person name="Nguyen M.H."/>
            <person name="Kaul D."/>
            <person name="Muto C."/>
            <person name="Cheng S.J."/>
            <person name="Richter R.A."/>
            <person name="Bruno V.M."/>
            <person name="Liu G."/>
            <person name="Beyhan S."/>
            <person name="Sundermann A.J."/>
            <person name="Mounaud S."/>
            <person name="Pasculle A.W."/>
            <person name="Nierman W.C."/>
            <person name="Driscoll E."/>
            <person name="Cumbie R."/>
            <person name="Clancy C.J."/>
            <person name="Dupont C.L."/>
        </authorList>
    </citation>
    <scope>NUCLEOTIDE SEQUENCE</scope>
    <source>
        <strain evidence="6">GL11</strain>
    </source>
</reference>
<dbReference type="PANTHER" id="PTHR45997:SF1">
    <property type="entry name" value="DNA LIGASE 4"/>
    <property type="match status" value="1"/>
</dbReference>
<dbReference type="InterPro" id="IPR001357">
    <property type="entry name" value="BRCT_dom"/>
</dbReference>
<feature type="domain" description="ATP-dependent DNA ligase family profile" evidence="4">
    <location>
        <begin position="1"/>
        <end position="56"/>
    </location>
</feature>
<name>A0A9P6X2S6_RHIOR</name>
<accession>A0A9P6X2S6</accession>
<dbReference type="GO" id="GO:0005524">
    <property type="term" value="F:ATP binding"/>
    <property type="evidence" value="ECO:0007669"/>
    <property type="project" value="InterPro"/>
</dbReference>
<dbReference type="Pfam" id="PF04679">
    <property type="entry name" value="DNA_ligase_A_C"/>
    <property type="match status" value="1"/>
</dbReference>
<dbReference type="EMBL" id="JAANQT010001744">
    <property type="protein sequence ID" value="KAG1304092.1"/>
    <property type="molecule type" value="Genomic_DNA"/>
</dbReference>
<evidence type="ECO:0008006" key="8">
    <source>
        <dbReference type="Google" id="ProtNLM"/>
    </source>
</evidence>
<dbReference type="Pfam" id="PF16589">
    <property type="entry name" value="BRCT_2"/>
    <property type="match status" value="1"/>
</dbReference>
<dbReference type="SMART" id="SM00292">
    <property type="entry name" value="BRCT"/>
    <property type="match status" value="2"/>
</dbReference>
<evidence type="ECO:0000256" key="3">
    <source>
        <dbReference type="SAM" id="MobiDB-lite"/>
    </source>
</evidence>
<evidence type="ECO:0000256" key="2">
    <source>
        <dbReference type="ARBA" id="ARBA00023172"/>
    </source>
</evidence>
<dbReference type="InterPro" id="IPR036420">
    <property type="entry name" value="BRCT_dom_sf"/>
</dbReference>
<keyword evidence="1" id="KW-0436">Ligase</keyword>
<feature type="region of interest" description="Disordered" evidence="3">
    <location>
        <begin position="195"/>
        <end position="214"/>
    </location>
</feature>
<evidence type="ECO:0000256" key="1">
    <source>
        <dbReference type="ARBA" id="ARBA00022598"/>
    </source>
</evidence>
<dbReference type="PANTHER" id="PTHR45997">
    <property type="entry name" value="DNA LIGASE 4"/>
    <property type="match status" value="1"/>
</dbReference>
<dbReference type="GO" id="GO:0006297">
    <property type="term" value="P:nucleotide-excision repair, DNA gap filling"/>
    <property type="evidence" value="ECO:0007669"/>
    <property type="project" value="TreeGrafter"/>
</dbReference>
<feature type="compositionally biased region" description="Basic residues" evidence="3">
    <location>
        <begin position="197"/>
        <end position="208"/>
    </location>
</feature>
<dbReference type="GO" id="GO:0006303">
    <property type="term" value="P:double-strand break repair via nonhomologous end joining"/>
    <property type="evidence" value="ECO:0007669"/>
    <property type="project" value="TreeGrafter"/>
</dbReference>
<keyword evidence="2" id="KW-0233">DNA recombination</keyword>
<dbReference type="GO" id="GO:0003677">
    <property type="term" value="F:DNA binding"/>
    <property type="evidence" value="ECO:0007669"/>
    <property type="project" value="InterPro"/>
</dbReference>
<gene>
    <name evidence="6" type="ORF">G6F64_009501</name>
</gene>
<dbReference type="AlphaFoldDB" id="A0A9P6X2S6"/>
<evidence type="ECO:0000313" key="7">
    <source>
        <dbReference type="Proteomes" id="UP000716291"/>
    </source>
</evidence>
<dbReference type="Proteomes" id="UP000716291">
    <property type="component" value="Unassembled WGS sequence"/>
</dbReference>
<evidence type="ECO:0000259" key="4">
    <source>
        <dbReference type="PROSITE" id="PS50160"/>
    </source>
</evidence>
<dbReference type="GO" id="GO:0006310">
    <property type="term" value="P:DNA recombination"/>
    <property type="evidence" value="ECO:0007669"/>
    <property type="project" value="UniProtKB-KW"/>
</dbReference>
<keyword evidence="7" id="KW-1185">Reference proteome</keyword>
<dbReference type="InterPro" id="IPR012340">
    <property type="entry name" value="NA-bd_OB-fold"/>
</dbReference>
<organism evidence="6 7">
    <name type="scientific">Rhizopus oryzae</name>
    <name type="common">Mucormycosis agent</name>
    <name type="synonym">Rhizopus arrhizus var. delemar</name>
    <dbReference type="NCBI Taxonomy" id="64495"/>
    <lineage>
        <taxon>Eukaryota</taxon>
        <taxon>Fungi</taxon>
        <taxon>Fungi incertae sedis</taxon>
        <taxon>Mucoromycota</taxon>
        <taxon>Mucoromycotina</taxon>
        <taxon>Mucoromycetes</taxon>
        <taxon>Mucorales</taxon>
        <taxon>Mucorineae</taxon>
        <taxon>Rhizopodaceae</taxon>
        <taxon>Rhizopus</taxon>
    </lineage>
</organism>
<evidence type="ECO:0000313" key="6">
    <source>
        <dbReference type="EMBL" id="KAG1304092.1"/>
    </source>
</evidence>
<dbReference type="GO" id="GO:0032807">
    <property type="term" value="C:DNA ligase IV complex"/>
    <property type="evidence" value="ECO:0007669"/>
    <property type="project" value="TreeGrafter"/>
</dbReference>
<dbReference type="Gene3D" id="3.40.50.10190">
    <property type="entry name" value="BRCT domain"/>
    <property type="match status" value="2"/>
</dbReference>
<sequence>MPYASYQIKQTNAWLKVKPDYMDSFLDNCDLLVVGAKYGTGRRNHSLAQFFCAIRDDSIPDYEHPKFISFSMVGIGFKDEDIAKLNSMIKSRPKYDSKNQPKWLTHPKNSSEKPDIVIDYKENLVLEVKANSMIPSSSWGMQYALRFPRYIKIREDKGWQDIMTFSDVQRVKMEGLTGITKRKPDESKIELAAHSTQHIKKGKKKRPKSSALLESQRGLDSSQLVKKTTIFEALKIFIVSGINGYSKQALEKLAIENGAECVQKAESANILIAGNKTFHVISLINSGKYNILSYQYFLDCIKEQDLLNIEPKYMVHVTEAAREYFMEFMDPWGDSYTAFVSEEKLGEILKNMPLKNDSINRDENWHRKLANEFSERYFDYQLPGMLFLNMVSYFDCDRSDTVPDPLIMEWVKKKKTWDKLDLLSIRFQAEGGLISKTPSNQVTHVILNKHDLSNLKTLTGVFQNERLPRFVTSDWIEACIQNNTIINEGEFEPRLVRDCLY</sequence>
<feature type="domain" description="BRCT" evidence="5">
    <location>
        <begin position="431"/>
        <end position="493"/>
    </location>
</feature>
<dbReference type="InterPro" id="IPR029710">
    <property type="entry name" value="LIG4"/>
</dbReference>
<protein>
    <recommendedName>
        <fullName evidence="8">DNA ligase IV</fullName>
    </recommendedName>
</protein>
<dbReference type="GO" id="GO:0003910">
    <property type="term" value="F:DNA ligase (ATP) activity"/>
    <property type="evidence" value="ECO:0007669"/>
    <property type="project" value="InterPro"/>
</dbReference>
<dbReference type="PROSITE" id="PS50160">
    <property type="entry name" value="DNA_LIGASE_A3"/>
    <property type="match status" value="1"/>
</dbReference>
<dbReference type="InterPro" id="IPR012310">
    <property type="entry name" value="DNA_ligase_ATP-dep_cent"/>
</dbReference>
<proteinExistence type="predicted"/>
<feature type="domain" description="BRCT" evidence="5">
    <location>
        <begin position="226"/>
        <end position="314"/>
    </location>
</feature>
<comment type="caution">
    <text evidence="6">The sequence shown here is derived from an EMBL/GenBank/DDBJ whole genome shotgun (WGS) entry which is preliminary data.</text>
</comment>
<evidence type="ECO:0000259" key="5">
    <source>
        <dbReference type="PROSITE" id="PS50172"/>
    </source>
</evidence>
<dbReference type="SUPFAM" id="SSF52113">
    <property type="entry name" value="BRCT domain"/>
    <property type="match status" value="2"/>
</dbReference>
<dbReference type="PROSITE" id="PS50172">
    <property type="entry name" value="BRCT"/>
    <property type="match status" value="2"/>
</dbReference>
<dbReference type="SUPFAM" id="SSF50249">
    <property type="entry name" value="Nucleic acid-binding proteins"/>
    <property type="match status" value="1"/>
</dbReference>
<dbReference type="InterPro" id="IPR012309">
    <property type="entry name" value="DNA_ligase_ATP-dep_C"/>
</dbReference>